<keyword evidence="1" id="KW-0472">Membrane</keyword>
<reference evidence="3 4" key="1">
    <citation type="submission" date="2011-08" db="EMBL/GenBank/DDBJ databases">
        <title>The Genome Sequence of Clostridium hathewayi WAL-18680.</title>
        <authorList>
            <consortium name="The Broad Institute Genome Sequencing Platform"/>
            <person name="Earl A."/>
            <person name="Ward D."/>
            <person name="Feldgarden M."/>
            <person name="Gevers D."/>
            <person name="Finegold S.M."/>
            <person name="Summanen P.H."/>
            <person name="Molitoris D.R."/>
            <person name="Song M."/>
            <person name="Daigneault M."/>
            <person name="Allen-Vercoe E."/>
            <person name="Young S.K."/>
            <person name="Zeng Q."/>
            <person name="Gargeya S."/>
            <person name="Fitzgerald M."/>
            <person name="Haas B."/>
            <person name="Abouelleil A."/>
            <person name="Alvarado L."/>
            <person name="Arachchi H.M."/>
            <person name="Berlin A."/>
            <person name="Brown A."/>
            <person name="Chapman S.B."/>
            <person name="Chen Z."/>
            <person name="Dunbar C."/>
            <person name="Freedman E."/>
            <person name="Gearin G."/>
            <person name="Gellesch M."/>
            <person name="Goldberg J."/>
            <person name="Griggs A."/>
            <person name="Gujja S."/>
            <person name="Heiman D."/>
            <person name="Howarth C."/>
            <person name="Larson L."/>
            <person name="Lui A."/>
            <person name="MacDonald P.J.P."/>
            <person name="Montmayeur A."/>
            <person name="Murphy C."/>
            <person name="Neiman D."/>
            <person name="Pearson M."/>
            <person name="Priest M."/>
            <person name="Roberts A."/>
            <person name="Saif S."/>
            <person name="Shea T."/>
            <person name="Shenoy N."/>
            <person name="Sisk P."/>
            <person name="Stolte C."/>
            <person name="Sykes S."/>
            <person name="Wortman J."/>
            <person name="Nusbaum C."/>
            <person name="Birren B."/>
        </authorList>
    </citation>
    <scope>NUCLEOTIDE SEQUENCE [LARGE SCALE GENOMIC DNA]</scope>
    <source>
        <strain evidence="3 4">WAL-18680</strain>
    </source>
</reference>
<feature type="domain" description="DUF3592" evidence="2">
    <location>
        <begin position="32"/>
        <end position="99"/>
    </location>
</feature>
<dbReference type="Proteomes" id="UP000005384">
    <property type="component" value="Unassembled WGS sequence"/>
</dbReference>
<keyword evidence="4" id="KW-1185">Reference proteome</keyword>
<feature type="transmembrane region" description="Helical" evidence="1">
    <location>
        <begin position="112"/>
        <end position="131"/>
    </location>
</feature>
<evidence type="ECO:0000313" key="4">
    <source>
        <dbReference type="Proteomes" id="UP000005384"/>
    </source>
</evidence>
<protein>
    <recommendedName>
        <fullName evidence="2">DUF3592 domain-containing protein</fullName>
    </recommendedName>
</protein>
<evidence type="ECO:0000313" key="3">
    <source>
        <dbReference type="EMBL" id="EHI57152.1"/>
    </source>
</evidence>
<organism evidence="3 4">
    <name type="scientific">Hungatella hathewayi WAL-18680</name>
    <dbReference type="NCBI Taxonomy" id="742737"/>
    <lineage>
        <taxon>Bacteria</taxon>
        <taxon>Bacillati</taxon>
        <taxon>Bacillota</taxon>
        <taxon>Clostridia</taxon>
        <taxon>Lachnospirales</taxon>
        <taxon>Lachnospiraceae</taxon>
        <taxon>Hungatella</taxon>
    </lineage>
</organism>
<dbReference type="RefSeq" id="WP_006782835.1">
    <property type="nucleotide sequence ID" value="NZ_CP040506.1"/>
</dbReference>
<name>G5IMW9_9FIRM</name>
<gene>
    <name evidence="3" type="ORF">HMPREF9473_04847</name>
</gene>
<keyword evidence="1" id="KW-0812">Transmembrane</keyword>
<proteinExistence type="predicted"/>
<dbReference type="InterPro" id="IPR021994">
    <property type="entry name" value="DUF3592"/>
</dbReference>
<dbReference type="AlphaFoldDB" id="G5IMW9"/>
<evidence type="ECO:0000259" key="2">
    <source>
        <dbReference type="Pfam" id="PF12158"/>
    </source>
</evidence>
<dbReference type="HOGENOM" id="CLU_1903837_0_0_9"/>
<dbReference type="EMBL" id="ADLN01000124">
    <property type="protein sequence ID" value="EHI57152.1"/>
    <property type="molecule type" value="Genomic_DNA"/>
</dbReference>
<keyword evidence="1" id="KW-1133">Transmembrane helix</keyword>
<sequence length="136" mass="15661">MIICYLACFGFGIALLESIRLYCGMKRCNCSTWGTIINVKKSLGFSKNETYLSYQPVYQYTISGKTYIGKVNMMSADPERYKLESEVLLYYEESNPRNFMPNDEIKYVKKSLIENALLFVIFLTIVVLGVLEKAKK</sequence>
<dbReference type="Pfam" id="PF12158">
    <property type="entry name" value="DUF3592"/>
    <property type="match status" value="1"/>
</dbReference>
<evidence type="ECO:0000256" key="1">
    <source>
        <dbReference type="SAM" id="Phobius"/>
    </source>
</evidence>
<dbReference type="PATRIC" id="fig|742737.3.peg.4834"/>
<comment type="caution">
    <text evidence="3">The sequence shown here is derived from an EMBL/GenBank/DDBJ whole genome shotgun (WGS) entry which is preliminary data.</text>
</comment>
<accession>G5IMW9</accession>